<gene>
    <name evidence="3" type="ORF">C2L71_07975</name>
</gene>
<evidence type="ECO:0000256" key="1">
    <source>
        <dbReference type="SAM" id="MobiDB-lite"/>
    </source>
</evidence>
<feature type="compositionally biased region" description="Basic and acidic residues" evidence="1">
    <location>
        <begin position="16"/>
        <end position="26"/>
    </location>
</feature>
<dbReference type="Pfam" id="PF21686">
    <property type="entry name" value="LigD_Prim-Pol"/>
    <property type="match status" value="1"/>
</dbReference>
<sequence length="342" mass="37545">MTTENTGAAHALAESSDSKNGLERASDPPSSKRRAAEPGERSPRPKSPRGTAATDGLVVDGVRITSPDKLLFTDPDVTKADVVRYYAQAAEALLPYASGRILSIVRCPRGIESACFFKKHPGPGAAGVVTVTVPSSDGTPEEYFYVDDVRGIVTEAQMDTLEFHVWGSRVETLEQPDMMVFDLDPDEGLGLEQIRQGVRDLKGMLDELSLTSFLKTSGGKGYHVVVPFEPSASWEAFHSFARRIADVMAQRWPDRYTNNIRKAKRKGRIFIDWQRNGRGATSIAPYSLRARHGARVSTPLSWDELGHVAPDAVTMADALERIGSHSDPWKGFFDVEQALKQS</sequence>
<dbReference type="OrthoDB" id="9802472at2"/>
<comment type="caution">
    <text evidence="3">The sequence shown here is derived from an EMBL/GenBank/DDBJ whole genome shotgun (WGS) entry which is preliminary data.</text>
</comment>
<name>A0A2K2UAV8_9ACTN</name>
<dbReference type="Proteomes" id="UP000236197">
    <property type="component" value="Unassembled WGS sequence"/>
</dbReference>
<dbReference type="InterPro" id="IPR052171">
    <property type="entry name" value="NHEJ_LigD"/>
</dbReference>
<proteinExistence type="predicted"/>
<dbReference type="EMBL" id="PPEK01000009">
    <property type="protein sequence ID" value="PNV67424.1"/>
    <property type="molecule type" value="Genomic_DNA"/>
</dbReference>
<feature type="domain" description="DNA ligase D polymerase" evidence="2">
    <location>
        <begin position="78"/>
        <end position="329"/>
    </location>
</feature>
<reference evidence="4" key="1">
    <citation type="submission" date="2018-01" db="EMBL/GenBank/DDBJ databases">
        <title>Rubneribacter badeniensis gen. nov., sp. nov., and Colonibacter rubneri, gen. nov., sp. nov., WGS of new members of the Eggerthellaceae.</title>
        <authorList>
            <person name="Danylec N."/>
            <person name="Stoll D.A."/>
            <person name="Doetsch A."/>
            <person name="Kulling S.E."/>
            <person name="Huch M."/>
        </authorList>
    </citation>
    <scope>NUCLEOTIDE SEQUENCE [LARGE SCALE GENOMIC DNA]</scope>
    <source>
        <strain evidence="4">ResAG-96</strain>
    </source>
</reference>
<evidence type="ECO:0000259" key="2">
    <source>
        <dbReference type="Pfam" id="PF21686"/>
    </source>
</evidence>
<dbReference type="PANTHER" id="PTHR42705">
    <property type="entry name" value="BIFUNCTIONAL NON-HOMOLOGOUS END JOINING PROTEIN LIGD"/>
    <property type="match status" value="1"/>
</dbReference>
<dbReference type="InterPro" id="IPR014145">
    <property type="entry name" value="LigD_pol_dom"/>
</dbReference>
<keyword evidence="4" id="KW-1185">Reference proteome</keyword>
<organism evidence="3 4">
    <name type="scientific">Enteroscipio rubneri</name>
    <dbReference type="NCBI Taxonomy" id="2070686"/>
    <lineage>
        <taxon>Bacteria</taxon>
        <taxon>Bacillati</taxon>
        <taxon>Actinomycetota</taxon>
        <taxon>Coriobacteriia</taxon>
        <taxon>Eggerthellales</taxon>
        <taxon>Eggerthellaceae</taxon>
        <taxon>Enteroscipio</taxon>
    </lineage>
</organism>
<dbReference type="PANTHER" id="PTHR42705:SF2">
    <property type="entry name" value="BIFUNCTIONAL NON-HOMOLOGOUS END JOINING PROTEIN LIGD"/>
    <property type="match status" value="1"/>
</dbReference>
<protein>
    <recommendedName>
        <fullName evidence="2">DNA ligase D polymerase domain-containing protein</fullName>
    </recommendedName>
</protein>
<accession>A0A2K2UAV8</accession>
<feature type="compositionally biased region" description="Basic and acidic residues" evidence="1">
    <location>
        <begin position="34"/>
        <end position="43"/>
    </location>
</feature>
<dbReference type="NCBIfam" id="TIGR02778">
    <property type="entry name" value="ligD_pol"/>
    <property type="match status" value="1"/>
</dbReference>
<evidence type="ECO:0000313" key="3">
    <source>
        <dbReference type="EMBL" id="PNV67424.1"/>
    </source>
</evidence>
<dbReference type="CDD" id="cd04862">
    <property type="entry name" value="PaeLigD_Pol_like"/>
    <property type="match status" value="1"/>
</dbReference>
<dbReference type="AlphaFoldDB" id="A0A2K2UAV8"/>
<dbReference type="InterPro" id="IPR033651">
    <property type="entry name" value="PaeLigD_Pol-like"/>
</dbReference>
<evidence type="ECO:0000313" key="4">
    <source>
        <dbReference type="Proteomes" id="UP000236197"/>
    </source>
</evidence>
<dbReference type="Gene3D" id="3.90.920.10">
    <property type="entry name" value="DNA primase, PRIM domain"/>
    <property type="match status" value="1"/>
</dbReference>
<feature type="region of interest" description="Disordered" evidence="1">
    <location>
        <begin position="1"/>
        <end position="58"/>
    </location>
</feature>